<protein>
    <submittedName>
        <fullName evidence="2">Uncharacterized protein</fullName>
    </submittedName>
</protein>
<dbReference type="AlphaFoldDB" id="A0AA40AH29"/>
<keyword evidence="3" id="KW-1185">Reference proteome</keyword>
<sequence length="148" mass="16898">MMLACLPRYSHHKCRWYVHRQMYRSSLHVMSPHLLAINTQLPSRPTFYWNAARIPQLERGWSSERRPGMSVPASWVAIVARSGHSQLSLSWDKLGRYAPTTWPGPIVTKTIRTSPLPKPKPRRPFQMARGPTTASRHPHDGICHGALS</sequence>
<evidence type="ECO:0000313" key="2">
    <source>
        <dbReference type="EMBL" id="KAK0715710.1"/>
    </source>
</evidence>
<dbReference type="Proteomes" id="UP001172102">
    <property type="component" value="Unassembled WGS sequence"/>
</dbReference>
<dbReference type="EMBL" id="JAUKUA010000004">
    <property type="protein sequence ID" value="KAK0715710.1"/>
    <property type="molecule type" value="Genomic_DNA"/>
</dbReference>
<comment type="caution">
    <text evidence="2">The sequence shown here is derived from an EMBL/GenBank/DDBJ whole genome shotgun (WGS) entry which is preliminary data.</text>
</comment>
<proteinExistence type="predicted"/>
<reference evidence="2" key="1">
    <citation type="submission" date="2023-06" db="EMBL/GenBank/DDBJ databases">
        <title>Genome-scale phylogeny and comparative genomics of the fungal order Sordariales.</title>
        <authorList>
            <consortium name="Lawrence Berkeley National Laboratory"/>
            <person name="Hensen N."/>
            <person name="Bonometti L."/>
            <person name="Westerberg I."/>
            <person name="Brannstrom I.O."/>
            <person name="Guillou S."/>
            <person name="Cros-Aarteil S."/>
            <person name="Calhoun S."/>
            <person name="Haridas S."/>
            <person name="Kuo A."/>
            <person name="Mondo S."/>
            <person name="Pangilinan J."/>
            <person name="Riley R."/>
            <person name="Labutti K."/>
            <person name="Andreopoulos B."/>
            <person name="Lipzen A."/>
            <person name="Chen C."/>
            <person name="Yanf M."/>
            <person name="Daum C."/>
            <person name="Ng V."/>
            <person name="Clum A."/>
            <person name="Steindorff A."/>
            <person name="Ohm R."/>
            <person name="Martin F."/>
            <person name="Silar P."/>
            <person name="Natvig D."/>
            <person name="Lalanne C."/>
            <person name="Gautier V."/>
            <person name="Ament-Velasquez S.L."/>
            <person name="Kruys A."/>
            <person name="Hutchinson M.I."/>
            <person name="Powell A.J."/>
            <person name="Barry K."/>
            <person name="Miller A.N."/>
            <person name="Grigoriev I.V."/>
            <person name="Debuchy R."/>
            <person name="Gladieux P."/>
            <person name="Thoren M.H."/>
            <person name="Johannesson H."/>
        </authorList>
    </citation>
    <scope>NUCLEOTIDE SEQUENCE</scope>
    <source>
        <strain evidence="2">SMH4607-1</strain>
    </source>
</reference>
<organism evidence="2 3">
    <name type="scientific">Lasiosphaeris hirsuta</name>
    <dbReference type="NCBI Taxonomy" id="260670"/>
    <lineage>
        <taxon>Eukaryota</taxon>
        <taxon>Fungi</taxon>
        <taxon>Dikarya</taxon>
        <taxon>Ascomycota</taxon>
        <taxon>Pezizomycotina</taxon>
        <taxon>Sordariomycetes</taxon>
        <taxon>Sordariomycetidae</taxon>
        <taxon>Sordariales</taxon>
        <taxon>Lasiosphaeriaceae</taxon>
        <taxon>Lasiosphaeris</taxon>
    </lineage>
</organism>
<evidence type="ECO:0000256" key="1">
    <source>
        <dbReference type="SAM" id="MobiDB-lite"/>
    </source>
</evidence>
<feature type="region of interest" description="Disordered" evidence="1">
    <location>
        <begin position="108"/>
        <end position="148"/>
    </location>
</feature>
<name>A0AA40AH29_9PEZI</name>
<accession>A0AA40AH29</accession>
<gene>
    <name evidence="2" type="ORF">B0H67DRAFT_248091</name>
</gene>
<evidence type="ECO:0000313" key="3">
    <source>
        <dbReference type="Proteomes" id="UP001172102"/>
    </source>
</evidence>